<keyword evidence="1" id="KW-0472">Membrane</keyword>
<dbReference type="Proteomes" id="UP000606974">
    <property type="component" value="Unassembled WGS sequence"/>
</dbReference>
<dbReference type="EMBL" id="JAACFV010000138">
    <property type="protein sequence ID" value="KAF7504425.1"/>
    <property type="molecule type" value="Genomic_DNA"/>
</dbReference>
<keyword evidence="1" id="KW-0812">Transmembrane</keyword>
<protein>
    <submittedName>
        <fullName evidence="2">Uncharacterized protein</fullName>
    </submittedName>
</protein>
<dbReference type="AlphaFoldDB" id="A0A8H7AFV2"/>
<organism evidence="2 3">
    <name type="scientific">Endocarpon pusillum</name>
    <dbReference type="NCBI Taxonomy" id="364733"/>
    <lineage>
        <taxon>Eukaryota</taxon>
        <taxon>Fungi</taxon>
        <taxon>Dikarya</taxon>
        <taxon>Ascomycota</taxon>
        <taxon>Pezizomycotina</taxon>
        <taxon>Eurotiomycetes</taxon>
        <taxon>Chaetothyriomycetidae</taxon>
        <taxon>Verrucariales</taxon>
        <taxon>Verrucariaceae</taxon>
        <taxon>Endocarpon</taxon>
    </lineage>
</organism>
<evidence type="ECO:0000313" key="2">
    <source>
        <dbReference type="EMBL" id="KAF7504425.1"/>
    </source>
</evidence>
<sequence>MSYAKTVIVSIIFGFLVPTILYAVRLGLCSPWPLMDETSYQSLSLCTLFWQLSPLWVMLTQRMLVLTAVVDTTARDRIQNPRADLSYLRWAYAFAAAAGGIPHLYEWAHAPTPITEYVQYMVGNRFTRAAATLQESMLVPLPQVLFMHVQQVLVSQFDQTLLSSYHLGPMVLSISGLIWVLLHVRDLKRAKKTQTSWLQILAVGIITTLVGGPATAMVVGWAWREEILATAGS</sequence>
<feature type="transmembrane region" description="Helical" evidence="1">
    <location>
        <begin position="7"/>
        <end position="28"/>
    </location>
</feature>
<feature type="transmembrane region" description="Helical" evidence="1">
    <location>
        <begin position="48"/>
        <end position="66"/>
    </location>
</feature>
<evidence type="ECO:0000256" key="1">
    <source>
        <dbReference type="SAM" id="Phobius"/>
    </source>
</evidence>
<comment type="caution">
    <text evidence="2">The sequence shown here is derived from an EMBL/GenBank/DDBJ whole genome shotgun (WGS) entry which is preliminary data.</text>
</comment>
<evidence type="ECO:0000313" key="3">
    <source>
        <dbReference type="Proteomes" id="UP000606974"/>
    </source>
</evidence>
<keyword evidence="3" id="KW-1185">Reference proteome</keyword>
<feature type="transmembrane region" description="Helical" evidence="1">
    <location>
        <begin position="196"/>
        <end position="223"/>
    </location>
</feature>
<keyword evidence="1" id="KW-1133">Transmembrane helix</keyword>
<accession>A0A8H7AFV2</accession>
<feature type="transmembrane region" description="Helical" evidence="1">
    <location>
        <begin position="87"/>
        <end position="105"/>
    </location>
</feature>
<reference evidence="2" key="1">
    <citation type="submission" date="2020-02" db="EMBL/GenBank/DDBJ databases">
        <authorList>
            <person name="Palmer J.M."/>
        </authorList>
    </citation>
    <scope>NUCLEOTIDE SEQUENCE</scope>
    <source>
        <strain evidence="2">EPUS1.4</strain>
        <tissue evidence="2">Thallus</tissue>
    </source>
</reference>
<dbReference type="OrthoDB" id="10029326at2759"/>
<name>A0A8H7AFV2_9EURO</name>
<proteinExistence type="predicted"/>
<feature type="transmembrane region" description="Helical" evidence="1">
    <location>
        <begin position="165"/>
        <end position="184"/>
    </location>
</feature>
<gene>
    <name evidence="2" type="ORF">GJ744_002229</name>
</gene>